<reference evidence="1" key="1">
    <citation type="submission" date="2023-06" db="EMBL/GenBank/DDBJ databases">
        <title>Black Yeasts Isolated from many extreme environments.</title>
        <authorList>
            <person name="Coleine C."/>
            <person name="Stajich J.E."/>
            <person name="Selbmann L."/>
        </authorList>
    </citation>
    <scope>NUCLEOTIDE SEQUENCE</scope>
    <source>
        <strain evidence="1">CCFEE 5200</strain>
    </source>
</reference>
<comment type="caution">
    <text evidence="1">The sequence shown here is derived from an EMBL/GenBank/DDBJ whole genome shotgun (WGS) entry which is preliminary data.</text>
</comment>
<feature type="non-terminal residue" evidence="1">
    <location>
        <position position="97"/>
    </location>
</feature>
<sequence>MAAPNASTVPLDTPITIKISVNDGLKKIKLPLRDLGAKSLPDKLRHVLGIKPDQHVIFERFSDSAGGFITLDPNNPQVFKTLIRAAKAKLKLRLKAT</sequence>
<evidence type="ECO:0000313" key="2">
    <source>
        <dbReference type="Proteomes" id="UP001175353"/>
    </source>
</evidence>
<gene>
    <name evidence="1" type="ORF">LTR91_027123</name>
</gene>
<protein>
    <submittedName>
        <fullName evidence="1">Uncharacterized protein</fullName>
    </submittedName>
</protein>
<dbReference type="AlphaFoldDB" id="A0AAN6GVV1"/>
<dbReference type="Proteomes" id="UP001175353">
    <property type="component" value="Unassembled WGS sequence"/>
</dbReference>
<name>A0AAN6GVV1_9PEZI</name>
<keyword evidence="2" id="KW-1185">Reference proteome</keyword>
<accession>A0AAN6GVV1</accession>
<dbReference type="EMBL" id="JAUJLE010002178">
    <property type="protein sequence ID" value="KAK0947227.1"/>
    <property type="molecule type" value="Genomic_DNA"/>
</dbReference>
<evidence type="ECO:0000313" key="1">
    <source>
        <dbReference type="EMBL" id="KAK0947227.1"/>
    </source>
</evidence>
<proteinExistence type="predicted"/>
<organism evidence="1 2">
    <name type="scientific">Friedmanniomyces endolithicus</name>
    <dbReference type="NCBI Taxonomy" id="329885"/>
    <lineage>
        <taxon>Eukaryota</taxon>
        <taxon>Fungi</taxon>
        <taxon>Dikarya</taxon>
        <taxon>Ascomycota</taxon>
        <taxon>Pezizomycotina</taxon>
        <taxon>Dothideomycetes</taxon>
        <taxon>Dothideomycetidae</taxon>
        <taxon>Mycosphaerellales</taxon>
        <taxon>Teratosphaeriaceae</taxon>
        <taxon>Friedmanniomyces</taxon>
    </lineage>
</organism>